<dbReference type="SMART" id="SM00091">
    <property type="entry name" value="PAS"/>
    <property type="match status" value="1"/>
</dbReference>
<proteinExistence type="predicted"/>
<dbReference type="NCBIfam" id="TIGR00229">
    <property type="entry name" value="sensory_box"/>
    <property type="match status" value="1"/>
</dbReference>
<dbReference type="InterPro" id="IPR035965">
    <property type="entry name" value="PAS-like_dom_sf"/>
</dbReference>
<dbReference type="SUPFAM" id="SSF55785">
    <property type="entry name" value="PYP-like sensor domain (PAS domain)"/>
    <property type="match status" value="1"/>
</dbReference>
<evidence type="ECO:0000313" key="3">
    <source>
        <dbReference type="EMBL" id="MDR7376234.1"/>
    </source>
</evidence>
<dbReference type="Gene3D" id="3.30.450.20">
    <property type="entry name" value="PAS domain"/>
    <property type="match status" value="1"/>
</dbReference>
<organism evidence="3 4">
    <name type="scientific">Rhodoferax ferrireducens</name>
    <dbReference type="NCBI Taxonomy" id="192843"/>
    <lineage>
        <taxon>Bacteria</taxon>
        <taxon>Pseudomonadati</taxon>
        <taxon>Pseudomonadota</taxon>
        <taxon>Betaproteobacteria</taxon>
        <taxon>Burkholderiales</taxon>
        <taxon>Comamonadaceae</taxon>
        <taxon>Rhodoferax</taxon>
    </lineage>
</organism>
<dbReference type="EMBL" id="JAVDXT010000001">
    <property type="protein sequence ID" value="MDR7376234.1"/>
    <property type="molecule type" value="Genomic_DNA"/>
</dbReference>
<feature type="domain" description="PAS" evidence="2">
    <location>
        <begin position="79"/>
        <end position="149"/>
    </location>
</feature>
<dbReference type="RefSeq" id="WP_310371037.1">
    <property type="nucleotide sequence ID" value="NZ_JAVDXT010000001.1"/>
</dbReference>
<comment type="caution">
    <text evidence="3">The sequence shown here is derived from an EMBL/GenBank/DDBJ whole genome shotgun (WGS) entry which is preliminary data.</text>
</comment>
<dbReference type="Pfam" id="PF13426">
    <property type="entry name" value="PAS_9"/>
    <property type="match status" value="1"/>
</dbReference>
<evidence type="ECO:0000256" key="1">
    <source>
        <dbReference type="SAM" id="MobiDB-lite"/>
    </source>
</evidence>
<dbReference type="Proteomes" id="UP001180487">
    <property type="component" value="Unassembled WGS sequence"/>
</dbReference>
<keyword evidence="4" id="KW-1185">Reference proteome</keyword>
<evidence type="ECO:0000313" key="4">
    <source>
        <dbReference type="Proteomes" id="UP001180487"/>
    </source>
</evidence>
<protein>
    <submittedName>
        <fullName evidence="3">PAS domain S-box-containing protein</fullName>
    </submittedName>
</protein>
<name>A0ABU2C4L7_9BURK</name>
<gene>
    <name evidence="3" type="ORF">J2X19_000892</name>
</gene>
<dbReference type="PROSITE" id="PS50112">
    <property type="entry name" value="PAS"/>
    <property type="match status" value="1"/>
</dbReference>
<sequence length="224" mass="25063">MTPNSKKESSVRPPDQAVEDLRQRAEDQVQAAQPGLHHSPHAMSLEAMRKTLHELQVHQIELEMQNDELRRTQVLLDVARARYFDLYDLAPVGYCTVDVNGLVLEANIAAAKLLGVARSALVGQRISRFIVKADQDSYYMCRKQLFDSGMPQTCELQMSRSDDSTCWVELTTRAGHDDQGAALQHMVLHDVSEAKIMAAAMRESEARYRALAEQLPPGDHAPNV</sequence>
<reference evidence="3 4" key="1">
    <citation type="submission" date="2023-07" db="EMBL/GenBank/DDBJ databases">
        <title>Sorghum-associated microbial communities from plants grown in Nebraska, USA.</title>
        <authorList>
            <person name="Schachtman D."/>
        </authorList>
    </citation>
    <scope>NUCLEOTIDE SEQUENCE [LARGE SCALE GENOMIC DNA]</scope>
    <source>
        <strain evidence="3 4">BE313</strain>
    </source>
</reference>
<dbReference type="InterPro" id="IPR000014">
    <property type="entry name" value="PAS"/>
</dbReference>
<dbReference type="CDD" id="cd00130">
    <property type="entry name" value="PAS"/>
    <property type="match status" value="1"/>
</dbReference>
<evidence type="ECO:0000259" key="2">
    <source>
        <dbReference type="PROSITE" id="PS50112"/>
    </source>
</evidence>
<feature type="region of interest" description="Disordered" evidence="1">
    <location>
        <begin position="1"/>
        <end position="25"/>
    </location>
</feature>
<feature type="compositionally biased region" description="Basic and acidic residues" evidence="1">
    <location>
        <begin position="1"/>
        <end position="10"/>
    </location>
</feature>
<accession>A0ABU2C4L7</accession>